<evidence type="ECO:0000313" key="1">
    <source>
        <dbReference type="EMBL" id="TDD78654.1"/>
    </source>
</evidence>
<dbReference type="Gene3D" id="2.30.29.80">
    <property type="match status" value="1"/>
</dbReference>
<dbReference type="InterPro" id="IPR036913">
    <property type="entry name" value="YegP-like_sf"/>
</dbReference>
<organism evidence="1 2">
    <name type="scientific">Flavobacterium caseinilyticum</name>
    <dbReference type="NCBI Taxonomy" id="2541732"/>
    <lineage>
        <taxon>Bacteria</taxon>
        <taxon>Pseudomonadati</taxon>
        <taxon>Bacteroidota</taxon>
        <taxon>Flavobacteriia</taxon>
        <taxon>Flavobacteriales</taxon>
        <taxon>Flavobacteriaceae</taxon>
        <taxon>Flavobacterium</taxon>
    </lineage>
</organism>
<evidence type="ECO:0000313" key="2">
    <source>
        <dbReference type="Proteomes" id="UP000295278"/>
    </source>
</evidence>
<comment type="caution">
    <text evidence="1">The sequence shown here is derived from an EMBL/GenBank/DDBJ whole genome shotgun (WGS) entry which is preliminary data.</text>
</comment>
<name>A0A4R5B4X2_9FLAO</name>
<accession>A0A4R5B4X2</accession>
<reference evidence="1 2" key="1">
    <citation type="submission" date="2019-03" db="EMBL/GenBank/DDBJ databases">
        <title>Flavobacterium AT-3-2 sp. nov., isolated from arctic soil.</title>
        <authorList>
            <person name="Chaudhary D.K."/>
        </authorList>
    </citation>
    <scope>NUCLEOTIDE SEQUENCE [LARGE SCALE GENOMIC DNA]</scope>
    <source>
        <strain evidence="1 2">AT-3-2</strain>
    </source>
</reference>
<gene>
    <name evidence="1" type="ORF">E0F89_03210</name>
</gene>
<dbReference type="EMBL" id="SMFM01000001">
    <property type="protein sequence ID" value="TDD78654.1"/>
    <property type="molecule type" value="Genomic_DNA"/>
</dbReference>
<keyword evidence="2" id="KW-1185">Reference proteome</keyword>
<dbReference type="AlphaFoldDB" id="A0A4R5B4X2"/>
<dbReference type="OrthoDB" id="1439045at2"/>
<sequence length="115" mass="13445">MGAFVISKRYNDEYKFVFTSRKGKVVFTSLSYELKFECEDDIERFKENMESASFLKFKSSSGKFYFKLMLAGNHFATSRKYTTSLRLQKGIDEIVRFGVLSETLDFSVNDFVFID</sequence>
<dbReference type="SUPFAM" id="SSF160113">
    <property type="entry name" value="YegP-like"/>
    <property type="match status" value="2"/>
</dbReference>
<dbReference type="Proteomes" id="UP000295278">
    <property type="component" value="Unassembled WGS sequence"/>
</dbReference>
<protein>
    <submittedName>
        <fullName evidence="1">DUF1508 domain-containing protein</fullName>
    </submittedName>
</protein>
<dbReference type="RefSeq" id="WP_131908406.1">
    <property type="nucleotide sequence ID" value="NZ_SMFM01000001.1"/>
</dbReference>
<proteinExistence type="predicted"/>